<dbReference type="InterPro" id="IPR027417">
    <property type="entry name" value="P-loop_NTPase"/>
</dbReference>
<keyword evidence="3" id="KW-0378">Hydrolase</keyword>
<dbReference type="PANTHER" id="PTHR18934">
    <property type="entry name" value="ATP-DEPENDENT RNA HELICASE"/>
    <property type="match status" value="1"/>
</dbReference>
<keyword evidence="5" id="KW-0067">ATP-binding</keyword>
<evidence type="ECO:0000259" key="7">
    <source>
        <dbReference type="PROSITE" id="PS51192"/>
    </source>
</evidence>
<dbReference type="SMART" id="SM00847">
    <property type="entry name" value="HA2"/>
    <property type="match status" value="1"/>
</dbReference>
<evidence type="ECO:0000256" key="1">
    <source>
        <dbReference type="ARBA" id="ARBA00008792"/>
    </source>
</evidence>
<reference evidence="9" key="1">
    <citation type="submission" date="2023-10" db="EMBL/GenBank/DDBJ databases">
        <authorList>
            <person name="Chen Y."/>
            <person name="Shah S."/>
            <person name="Dougan E. K."/>
            <person name="Thang M."/>
            <person name="Chan C."/>
        </authorList>
    </citation>
    <scope>NUCLEOTIDE SEQUENCE [LARGE SCALE GENOMIC DNA]</scope>
</reference>
<dbReference type="SMART" id="SM00487">
    <property type="entry name" value="DEXDc"/>
    <property type="match status" value="1"/>
</dbReference>
<dbReference type="Pfam" id="PF21010">
    <property type="entry name" value="HA2_C"/>
    <property type="match status" value="1"/>
</dbReference>
<feature type="domain" description="Helicase ATP-binding" evidence="7">
    <location>
        <begin position="34"/>
        <end position="216"/>
    </location>
</feature>
<evidence type="ECO:0000256" key="6">
    <source>
        <dbReference type="SAM" id="MobiDB-lite"/>
    </source>
</evidence>
<feature type="region of interest" description="Disordered" evidence="6">
    <location>
        <begin position="312"/>
        <end position="440"/>
    </location>
</feature>
<dbReference type="PROSITE" id="PS51194">
    <property type="entry name" value="HELICASE_CTER"/>
    <property type="match status" value="1"/>
</dbReference>
<dbReference type="Pfam" id="PF00270">
    <property type="entry name" value="DEAD"/>
    <property type="match status" value="1"/>
</dbReference>
<dbReference type="CDD" id="cd18791">
    <property type="entry name" value="SF2_C_RHA"/>
    <property type="match status" value="1"/>
</dbReference>
<dbReference type="PROSITE" id="PS51192">
    <property type="entry name" value="HELICASE_ATP_BIND_1"/>
    <property type="match status" value="1"/>
</dbReference>
<dbReference type="Pfam" id="PF07717">
    <property type="entry name" value="OB_NTP_bind"/>
    <property type="match status" value="1"/>
</dbReference>
<dbReference type="InterPro" id="IPR014001">
    <property type="entry name" value="Helicase_ATP-bd"/>
</dbReference>
<dbReference type="InterPro" id="IPR007502">
    <property type="entry name" value="Helicase-assoc_dom"/>
</dbReference>
<evidence type="ECO:0000313" key="10">
    <source>
        <dbReference type="Proteomes" id="UP001189429"/>
    </source>
</evidence>
<dbReference type="EMBL" id="CAUYUJ010017320">
    <property type="protein sequence ID" value="CAK0873782.1"/>
    <property type="molecule type" value="Genomic_DNA"/>
</dbReference>
<evidence type="ECO:0000259" key="8">
    <source>
        <dbReference type="PROSITE" id="PS51194"/>
    </source>
</evidence>
<dbReference type="InterPro" id="IPR011709">
    <property type="entry name" value="DEAD-box_helicase_OB_fold"/>
</dbReference>
<accession>A0ABN9VKH1</accession>
<evidence type="ECO:0000256" key="3">
    <source>
        <dbReference type="ARBA" id="ARBA00022801"/>
    </source>
</evidence>
<keyword evidence="2" id="KW-0547">Nucleotide-binding</keyword>
<dbReference type="Pfam" id="PF23362">
    <property type="entry name" value="DHX37_C"/>
    <property type="match status" value="1"/>
</dbReference>
<evidence type="ECO:0000256" key="4">
    <source>
        <dbReference type="ARBA" id="ARBA00022806"/>
    </source>
</evidence>
<feature type="compositionally biased region" description="Acidic residues" evidence="6">
    <location>
        <begin position="312"/>
        <end position="325"/>
    </location>
</feature>
<evidence type="ECO:0000256" key="2">
    <source>
        <dbReference type="ARBA" id="ARBA00022741"/>
    </source>
</evidence>
<evidence type="ECO:0000256" key="5">
    <source>
        <dbReference type="ARBA" id="ARBA00022840"/>
    </source>
</evidence>
<name>A0ABN9VKH1_9DINO</name>
<dbReference type="InterPro" id="IPR001650">
    <property type="entry name" value="Helicase_C-like"/>
</dbReference>
<dbReference type="SUPFAM" id="SSF52540">
    <property type="entry name" value="P-loop containing nucleoside triphosphate hydrolases"/>
    <property type="match status" value="1"/>
</dbReference>
<dbReference type="PROSITE" id="PS00690">
    <property type="entry name" value="DEAH_ATP_HELICASE"/>
    <property type="match status" value="1"/>
</dbReference>
<dbReference type="SMART" id="SM00490">
    <property type="entry name" value="HELICc"/>
    <property type="match status" value="1"/>
</dbReference>
<dbReference type="Gene3D" id="1.20.120.1080">
    <property type="match status" value="1"/>
</dbReference>
<keyword evidence="10" id="KW-1185">Reference proteome</keyword>
<comment type="caution">
    <text evidence="9">The sequence shown here is derived from an EMBL/GenBank/DDBJ whole genome shotgun (WGS) entry which is preliminary data.</text>
</comment>
<comment type="similarity">
    <text evidence="1">Belongs to the DEAD box helicase family. DEAH subfamily.</text>
</comment>
<gene>
    <name evidence="9" type="ORF">PCOR1329_LOCUS58884</name>
</gene>
<evidence type="ECO:0000313" key="9">
    <source>
        <dbReference type="EMBL" id="CAK0873782.1"/>
    </source>
</evidence>
<dbReference type="Proteomes" id="UP001189429">
    <property type="component" value="Unassembled WGS sequence"/>
</dbReference>
<protein>
    <recommendedName>
        <fullName evidence="11">RNA helicase</fullName>
    </recommendedName>
</protein>
<dbReference type="InterPro" id="IPR056371">
    <property type="entry name" value="DHX37-like_C"/>
</dbReference>
<dbReference type="InterPro" id="IPR002464">
    <property type="entry name" value="DNA/RNA_helicase_DEAH_CS"/>
</dbReference>
<sequence length="1104" mass="118732">MAPLALRRVSVQRTERIEQQRARLPAIMVEQEVVETVLGSDVVLICGDTGCGKSTQIPQFLYEAGFCGEGGQYLIGVTQPRRVAAVSVSKRVGEELDSLSTVGYQIRYDKTHCSKDMRIKFMTDGILLREVQADFLCRKYGAIVIDEAHERGVNCDMLIGLLSRAVQQRRRAYDQAMASGKIAGMPPPLKLIIMSATLRLCDFTENTKLFPQVPPVQSIDARTFPVTVHFARHTEEDYVKAAHKSVLEIHKQLPPGTILVFVTGRHEVHRLCAMLRRSSAQLFGGPAPNDGEEEQPQGAGAGARLDLLEASDDEGAEVEGGEDSEQEKPVSGKKRCRAAAPAEGLPSGEPAAAAGGKRKKGARRRPAEGGGAPSRPEEAAAAPAGPGGQEEAALGGQKRGRAGPAGPRGKRRKKARAEVPAEAAAEGLEAAAPVPAEPEEELKKGFSFSIDAEEDVVLLDADRKESLEEDRKDFKAKGAKAENMGKLDRSRTAGGVFGGSGFGEGPLRVLPLYAQLPAKAQLAPFEPVGEGMRMVVVATNVAETSVTLPNVRYVVDTGREKRRKYRASSGVSAFTVEHISKASADQRAGRAGRLGPGHTYRLYSAAAYENHFTPFAPIAMLHTPMDPVLLLLAFLGVPRLDVFPWPTPPSPEAVAAAVHRLRAIGAIEDGDAGGASRASAAAAPVRCTQLGLRLAALPVAPRYAKMLLAAVAASREAEAPIIGHACAVVAAMSVGNLTSWESVEDGDDQAQPGSAEHELARLQRDARARVAEAQKKEAPRWSKLRDDSEGLLWIMGGYAWAAADGGEEAADRFCAANRLNPRQMAEAHSLMQQLGALLQQRLSLDDVGLGLELPLRPRPPKPEQAQKLRECIVDGLVDRVAVLCPEISYNAYVCADLGRERPVFVHCSSNVYRQRPRPTALVFNEIVATSRPCMHGCVAVDPMHLARGAAAGSSPLLRLGEFLQVPAPRFLPKQDQVLAFASPKYGPLDFALPTVEVKVAADAIFRYKVFAKALLEGEVIAGVPPAGARLLARPALVLSAPTNPRVAALVGPLWEHRVGSRAELLRRWAEDSRFLLEGCLKWLPPALHEDVRISWPPSGRQPAR</sequence>
<dbReference type="Pfam" id="PF00271">
    <property type="entry name" value="Helicase_C"/>
    <property type="match status" value="1"/>
</dbReference>
<feature type="domain" description="Helicase C-terminal" evidence="8">
    <location>
        <begin position="441"/>
        <end position="636"/>
    </location>
</feature>
<evidence type="ECO:0008006" key="11">
    <source>
        <dbReference type="Google" id="ProtNLM"/>
    </source>
</evidence>
<dbReference type="InterPro" id="IPR011545">
    <property type="entry name" value="DEAD/DEAH_box_helicase_dom"/>
</dbReference>
<organism evidence="9 10">
    <name type="scientific">Prorocentrum cordatum</name>
    <dbReference type="NCBI Taxonomy" id="2364126"/>
    <lineage>
        <taxon>Eukaryota</taxon>
        <taxon>Sar</taxon>
        <taxon>Alveolata</taxon>
        <taxon>Dinophyceae</taxon>
        <taxon>Prorocentrales</taxon>
        <taxon>Prorocentraceae</taxon>
        <taxon>Prorocentrum</taxon>
    </lineage>
</organism>
<proteinExistence type="inferred from homology"/>
<dbReference type="Gene3D" id="3.40.50.300">
    <property type="entry name" value="P-loop containing nucleotide triphosphate hydrolases"/>
    <property type="match status" value="3"/>
</dbReference>
<keyword evidence="4" id="KW-0347">Helicase</keyword>
<feature type="compositionally biased region" description="Low complexity" evidence="6">
    <location>
        <begin position="379"/>
        <end position="407"/>
    </location>
</feature>
<dbReference type="PANTHER" id="PTHR18934:SF99">
    <property type="entry name" value="ATP-DEPENDENT RNA HELICASE DHX37-RELATED"/>
    <property type="match status" value="1"/>
</dbReference>
<feature type="compositionally biased region" description="Low complexity" evidence="6">
    <location>
        <begin position="418"/>
        <end position="434"/>
    </location>
</feature>